<sequence length="105" mass="9849">MPLCVCFLLMGSLLRCGSIGGVDCDSGGCADDCGAGEVGVAVGGGGASPTGIVGIGVVVDAGIVTRVVAGVGVLPALGGFNVPVVDVAVVAGVGAVFAVFVVVRC</sequence>
<evidence type="ECO:0000313" key="3">
    <source>
        <dbReference type="EMBL" id="CAI9730094.1"/>
    </source>
</evidence>
<dbReference type="Proteomes" id="UP001162480">
    <property type="component" value="Chromosome 11"/>
</dbReference>
<keyword evidence="4" id="KW-1185">Reference proteome</keyword>
<keyword evidence="2" id="KW-0732">Signal</keyword>
<keyword evidence="1" id="KW-1133">Transmembrane helix</keyword>
<feature type="signal peptide" evidence="2">
    <location>
        <begin position="1"/>
        <end position="24"/>
    </location>
</feature>
<gene>
    <name evidence="3" type="ORF">OCTVUL_1B023710</name>
</gene>
<keyword evidence="1" id="KW-0812">Transmembrane</keyword>
<evidence type="ECO:0000256" key="2">
    <source>
        <dbReference type="SAM" id="SignalP"/>
    </source>
</evidence>
<feature type="transmembrane region" description="Helical" evidence="1">
    <location>
        <begin position="84"/>
        <end position="103"/>
    </location>
</feature>
<proteinExistence type="predicted"/>
<accession>A0AA36B9X0</accession>
<organism evidence="3 4">
    <name type="scientific">Octopus vulgaris</name>
    <name type="common">Common octopus</name>
    <dbReference type="NCBI Taxonomy" id="6645"/>
    <lineage>
        <taxon>Eukaryota</taxon>
        <taxon>Metazoa</taxon>
        <taxon>Spiralia</taxon>
        <taxon>Lophotrochozoa</taxon>
        <taxon>Mollusca</taxon>
        <taxon>Cephalopoda</taxon>
        <taxon>Coleoidea</taxon>
        <taxon>Octopodiformes</taxon>
        <taxon>Octopoda</taxon>
        <taxon>Incirrata</taxon>
        <taxon>Octopodidae</taxon>
        <taxon>Octopus</taxon>
    </lineage>
</organism>
<evidence type="ECO:0000256" key="1">
    <source>
        <dbReference type="SAM" id="Phobius"/>
    </source>
</evidence>
<evidence type="ECO:0000313" key="4">
    <source>
        <dbReference type="Proteomes" id="UP001162480"/>
    </source>
</evidence>
<dbReference type="EMBL" id="OX597824">
    <property type="protein sequence ID" value="CAI9730094.1"/>
    <property type="molecule type" value="Genomic_DNA"/>
</dbReference>
<protein>
    <recommendedName>
        <fullName evidence="5">Secreted protein</fullName>
    </recommendedName>
</protein>
<name>A0AA36B9X0_OCTVU</name>
<dbReference type="AlphaFoldDB" id="A0AA36B9X0"/>
<keyword evidence="1" id="KW-0472">Membrane</keyword>
<reference evidence="3" key="1">
    <citation type="submission" date="2023-08" db="EMBL/GenBank/DDBJ databases">
        <authorList>
            <person name="Alioto T."/>
            <person name="Alioto T."/>
            <person name="Gomez Garrido J."/>
        </authorList>
    </citation>
    <scope>NUCLEOTIDE SEQUENCE</scope>
</reference>
<feature type="chain" id="PRO_5041437040" description="Secreted protein" evidence="2">
    <location>
        <begin position="25"/>
        <end position="105"/>
    </location>
</feature>
<evidence type="ECO:0008006" key="5">
    <source>
        <dbReference type="Google" id="ProtNLM"/>
    </source>
</evidence>